<gene>
    <name evidence="1" type="ORF">Fcan01_17812</name>
</gene>
<organism evidence="1 2">
    <name type="scientific">Folsomia candida</name>
    <name type="common">Springtail</name>
    <dbReference type="NCBI Taxonomy" id="158441"/>
    <lineage>
        <taxon>Eukaryota</taxon>
        <taxon>Metazoa</taxon>
        <taxon>Ecdysozoa</taxon>
        <taxon>Arthropoda</taxon>
        <taxon>Hexapoda</taxon>
        <taxon>Collembola</taxon>
        <taxon>Entomobryomorpha</taxon>
        <taxon>Isotomoidea</taxon>
        <taxon>Isotomidae</taxon>
        <taxon>Proisotominae</taxon>
        <taxon>Folsomia</taxon>
    </lineage>
</organism>
<dbReference type="EMBL" id="LNIX01000013">
    <property type="protein sequence ID" value="OXA47193.1"/>
    <property type="molecule type" value="Genomic_DNA"/>
</dbReference>
<evidence type="ECO:0000313" key="2">
    <source>
        <dbReference type="Proteomes" id="UP000198287"/>
    </source>
</evidence>
<evidence type="ECO:0000313" key="1">
    <source>
        <dbReference type="EMBL" id="OXA47193.1"/>
    </source>
</evidence>
<reference evidence="1 2" key="1">
    <citation type="submission" date="2015-12" db="EMBL/GenBank/DDBJ databases">
        <title>The genome of Folsomia candida.</title>
        <authorList>
            <person name="Faddeeva A."/>
            <person name="Derks M.F."/>
            <person name="Anvar Y."/>
            <person name="Smit S."/>
            <person name="Van Straalen N."/>
            <person name="Roelofs D."/>
        </authorList>
    </citation>
    <scope>NUCLEOTIDE SEQUENCE [LARGE SCALE GENOMIC DNA]</scope>
    <source>
        <strain evidence="1 2">VU population</strain>
        <tissue evidence="1">Whole body</tissue>
    </source>
</reference>
<sequence length="113" mass="12779">MIRHHFDLRVSHELGRYMGPIRIYRRTHDQIMASPPANIASNRANVLLADVLQQRFPLLLNNPVALATLANWLGLPHVRDHAEIIGMQNQHVNIPANVNNMTNIAKANLIILL</sequence>
<keyword evidence="2" id="KW-1185">Reference proteome</keyword>
<dbReference type="GO" id="GO:0016787">
    <property type="term" value="F:hydrolase activity"/>
    <property type="evidence" value="ECO:0007669"/>
    <property type="project" value="UniProtKB-KW"/>
</dbReference>
<keyword evidence="1" id="KW-0378">Hydrolase</keyword>
<accession>A0A226DPP6</accession>
<proteinExistence type="predicted"/>
<dbReference type="Proteomes" id="UP000198287">
    <property type="component" value="Unassembled WGS sequence"/>
</dbReference>
<feature type="non-terminal residue" evidence="1">
    <location>
        <position position="113"/>
    </location>
</feature>
<name>A0A226DPP6_FOLCA</name>
<protein>
    <submittedName>
        <fullName evidence="1">Abhydrolase domain-containing protein 16A</fullName>
    </submittedName>
</protein>
<comment type="caution">
    <text evidence="1">The sequence shown here is derived from an EMBL/GenBank/DDBJ whole genome shotgun (WGS) entry which is preliminary data.</text>
</comment>
<dbReference type="OrthoDB" id="6412627at2759"/>
<dbReference type="AlphaFoldDB" id="A0A226DPP6"/>